<dbReference type="AlphaFoldDB" id="A0A0A2VBL3"/>
<dbReference type="OrthoDB" id="121380at2759"/>
<dbReference type="eggNOG" id="ENOG502QPRK">
    <property type="taxonomic scope" value="Eukaryota"/>
</dbReference>
<reference evidence="5 6" key="1">
    <citation type="submission" date="2012-10" db="EMBL/GenBank/DDBJ databases">
        <title>Genome sequencing and analysis of entomopathogenic fungi Beauveria bassiana D1-5.</title>
        <authorList>
            <person name="Li Q."/>
            <person name="Wang L."/>
            <person name="Zhang Z."/>
            <person name="Wang Q."/>
            <person name="Ren J."/>
            <person name="Wang M."/>
            <person name="Xu W."/>
            <person name="Wang J."/>
            <person name="Lu Y."/>
            <person name="Du Q."/>
            <person name="Sun Z."/>
        </authorList>
    </citation>
    <scope>NUCLEOTIDE SEQUENCE [LARGE SCALE GENOMIC DNA]</scope>
    <source>
        <strain evidence="5 6">D1-5</strain>
    </source>
</reference>
<dbReference type="CDD" id="cd03457">
    <property type="entry name" value="intradiol_dioxygenase_like"/>
    <property type="match status" value="1"/>
</dbReference>
<feature type="compositionally biased region" description="Gly residues" evidence="1">
    <location>
        <begin position="345"/>
        <end position="380"/>
    </location>
</feature>
<feature type="compositionally biased region" description="Low complexity" evidence="1">
    <location>
        <begin position="381"/>
        <end position="413"/>
    </location>
</feature>
<comment type="caution">
    <text evidence="5">The sequence shown here is derived from an EMBL/GenBank/DDBJ whole genome shotgun (WGS) entry which is preliminary data.</text>
</comment>
<gene>
    <name evidence="5" type="ORF">BBAD15_g11283</name>
</gene>
<dbReference type="Gene3D" id="2.60.130.10">
    <property type="entry name" value="Aromatic compound dioxygenase"/>
    <property type="match status" value="1"/>
</dbReference>
<evidence type="ECO:0000256" key="1">
    <source>
        <dbReference type="SAM" id="MobiDB-lite"/>
    </source>
</evidence>
<proteinExistence type="predicted"/>
<keyword evidence="2" id="KW-0472">Membrane</keyword>
<accession>A0A0A2VBL3</accession>
<organism evidence="5 6">
    <name type="scientific">Beauveria bassiana D1-5</name>
    <dbReference type="NCBI Taxonomy" id="1245745"/>
    <lineage>
        <taxon>Eukaryota</taxon>
        <taxon>Fungi</taxon>
        <taxon>Dikarya</taxon>
        <taxon>Ascomycota</taxon>
        <taxon>Pezizomycotina</taxon>
        <taxon>Sordariomycetes</taxon>
        <taxon>Hypocreomycetidae</taxon>
        <taxon>Hypocreales</taxon>
        <taxon>Cordycipitaceae</taxon>
        <taxon>Beauveria</taxon>
    </lineage>
</organism>
<evidence type="ECO:0000313" key="6">
    <source>
        <dbReference type="Proteomes" id="UP000030106"/>
    </source>
</evidence>
<dbReference type="SUPFAM" id="SSF49482">
    <property type="entry name" value="Aromatic compound dioxygenase"/>
    <property type="match status" value="1"/>
</dbReference>
<evidence type="ECO:0000313" key="5">
    <source>
        <dbReference type="EMBL" id="KGQ03480.1"/>
    </source>
</evidence>
<dbReference type="PANTHER" id="PTHR34315">
    <property type="match status" value="1"/>
</dbReference>
<feature type="compositionally biased region" description="Polar residues" evidence="1">
    <location>
        <begin position="85"/>
        <end position="99"/>
    </location>
</feature>
<evidence type="ECO:0000259" key="4">
    <source>
        <dbReference type="Pfam" id="PF00775"/>
    </source>
</evidence>
<keyword evidence="2" id="KW-1133">Transmembrane helix</keyword>
<keyword evidence="2" id="KW-0812">Transmembrane</keyword>
<feature type="region of interest" description="Disordered" evidence="1">
    <location>
        <begin position="72"/>
        <end position="99"/>
    </location>
</feature>
<feature type="chain" id="PRO_5002006738" description="Intradiol ring-cleavage dioxygenases domain-containing protein" evidence="3">
    <location>
        <begin position="20"/>
        <end position="435"/>
    </location>
</feature>
<feature type="region of interest" description="Disordered" evidence="1">
    <location>
        <begin position="345"/>
        <end position="413"/>
    </location>
</feature>
<keyword evidence="3" id="KW-0732">Signal</keyword>
<dbReference type="EMBL" id="ANFO01001216">
    <property type="protein sequence ID" value="KGQ03480.1"/>
    <property type="molecule type" value="Genomic_DNA"/>
</dbReference>
<evidence type="ECO:0000256" key="2">
    <source>
        <dbReference type="SAM" id="Phobius"/>
    </source>
</evidence>
<evidence type="ECO:0000256" key="3">
    <source>
        <dbReference type="SAM" id="SignalP"/>
    </source>
</evidence>
<dbReference type="STRING" id="1245745.A0A0A2VBL3"/>
<name>A0A0A2VBL3_BEABA</name>
<dbReference type="GO" id="GO:0008199">
    <property type="term" value="F:ferric iron binding"/>
    <property type="evidence" value="ECO:0007669"/>
    <property type="project" value="InterPro"/>
</dbReference>
<feature type="region of interest" description="Disordered" evidence="1">
    <location>
        <begin position="271"/>
        <end position="291"/>
    </location>
</feature>
<sequence>MRSTQILALFAAVSGIANAHPGHDLTEEIAERQLFLRSVRRATLAHCAEKLKARGVEAANIARRSAAVEKKRTARGIKRRDAETALSTSHNSTDTGYTENTSVSELFSSNGSCLLTPEVTQGPYYVGGESLRKDVTDSEPGIDITLDYQVIDVDTCEPVPDVYVEIWHCNSTGVYSGVVANGNGDSSDESNIDNTALRGIQATDSDGVAQFQSIFPGHYTGRATHIHVMVHTNATLYSNQTLGNQVYASHVGQTFFDQDLIAAADKVSPYSENEQELTENSSDSILSEEAGTDGVDPFMNYVYLGDDLSEGLFAWLAFGINTTYSSEVTPASFIYESGGVKNSNGGMGGGPGGGGPPGSGGGPPGGGPPGGNGTRPGGSGTASPSGTNAGPSGTDSAPSGTATGTTGTPTLSSVGSFVTVSATGLLGLVFLVLAM</sequence>
<dbReference type="InterPro" id="IPR015889">
    <property type="entry name" value="Intradiol_dOase_core"/>
</dbReference>
<feature type="transmembrane region" description="Helical" evidence="2">
    <location>
        <begin position="414"/>
        <end position="434"/>
    </location>
</feature>
<dbReference type="GO" id="GO:0016702">
    <property type="term" value="F:oxidoreductase activity, acting on single donors with incorporation of molecular oxygen, incorporation of two atoms of oxygen"/>
    <property type="evidence" value="ECO:0007669"/>
    <property type="project" value="InterPro"/>
</dbReference>
<feature type="signal peptide" evidence="3">
    <location>
        <begin position="1"/>
        <end position="19"/>
    </location>
</feature>
<dbReference type="InterPro" id="IPR000627">
    <property type="entry name" value="Intradiol_dOase_C"/>
</dbReference>
<dbReference type="Pfam" id="PF00775">
    <property type="entry name" value="Dioxygenase_C"/>
    <property type="match status" value="1"/>
</dbReference>
<dbReference type="PANTHER" id="PTHR34315:SF1">
    <property type="entry name" value="INTRADIOL RING-CLEAVAGE DIOXYGENASES DOMAIN-CONTAINING PROTEIN-RELATED"/>
    <property type="match status" value="1"/>
</dbReference>
<dbReference type="Proteomes" id="UP000030106">
    <property type="component" value="Unassembled WGS sequence"/>
</dbReference>
<feature type="domain" description="Intradiol ring-cleavage dioxygenases" evidence="4">
    <location>
        <begin position="122"/>
        <end position="223"/>
    </location>
</feature>
<dbReference type="HOGENOM" id="CLU_027719_0_1_1"/>
<protein>
    <recommendedName>
        <fullName evidence="4">Intradiol ring-cleavage dioxygenases domain-containing protein</fullName>
    </recommendedName>
</protein>